<dbReference type="AlphaFoldDB" id="A0A9W6SLG8"/>
<dbReference type="InterPro" id="IPR029058">
    <property type="entry name" value="AB_hydrolase_fold"/>
</dbReference>
<gene>
    <name evidence="3" type="ORF">Afil01_27630</name>
</gene>
<dbReference type="RefSeq" id="WP_285663135.1">
    <property type="nucleotide sequence ID" value="NZ_BSTX01000002.1"/>
</dbReference>
<protein>
    <submittedName>
        <fullName evidence="3">Acetylesterase</fullName>
    </submittedName>
</protein>
<evidence type="ECO:0000313" key="4">
    <source>
        <dbReference type="Proteomes" id="UP001165079"/>
    </source>
</evidence>
<keyword evidence="4" id="KW-1185">Reference proteome</keyword>
<accession>A0A9W6SLG8</accession>
<dbReference type="SUPFAM" id="SSF53474">
    <property type="entry name" value="alpha/beta-Hydrolases"/>
    <property type="match status" value="1"/>
</dbReference>
<feature type="domain" description="Alpha/beta hydrolase fold-3" evidence="2">
    <location>
        <begin position="53"/>
        <end position="216"/>
    </location>
</feature>
<sequence length="257" mass="27227">MPTQASISEHITVYPAHDRFTGPRPSILVLPGGRYRELPPHEGEGYARWLSGIGLHAFVLDYRLLPETFPAPLEDARAALGHIRYGSHGLDVGPVGVIGSSAGGHLAGLLMTGTVLSIEDGVADPPRPDFAVLAYALADFDLLPPAAVEGLLGDLIHLKDELSPAKHVDASVCPAFVWAAAQDPPGLPNSLEWTRALAAAGVPVELHVYPRGTHGIGLADGVEYGGQGHVFIAREEHTATWTAACETWLRAEGVLKD</sequence>
<reference evidence="3" key="1">
    <citation type="submission" date="2023-03" db="EMBL/GenBank/DDBJ databases">
        <title>Actinorhabdospora filicis NBRC 111898.</title>
        <authorList>
            <person name="Ichikawa N."/>
            <person name="Sato H."/>
            <person name="Tonouchi N."/>
        </authorList>
    </citation>
    <scope>NUCLEOTIDE SEQUENCE</scope>
    <source>
        <strain evidence="3">NBRC 111898</strain>
    </source>
</reference>
<dbReference type="EMBL" id="BSTX01000002">
    <property type="protein sequence ID" value="GLZ77956.1"/>
    <property type="molecule type" value="Genomic_DNA"/>
</dbReference>
<dbReference type="PANTHER" id="PTHR48081:SF6">
    <property type="entry name" value="PEPTIDASE S9 PROLYL OLIGOPEPTIDASE CATALYTIC DOMAIN-CONTAINING PROTEIN"/>
    <property type="match status" value="1"/>
</dbReference>
<keyword evidence="1" id="KW-0378">Hydrolase</keyword>
<evidence type="ECO:0000259" key="2">
    <source>
        <dbReference type="Pfam" id="PF07859"/>
    </source>
</evidence>
<dbReference type="Gene3D" id="3.40.50.1820">
    <property type="entry name" value="alpha/beta hydrolase"/>
    <property type="match status" value="1"/>
</dbReference>
<evidence type="ECO:0000256" key="1">
    <source>
        <dbReference type="ARBA" id="ARBA00022801"/>
    </source>
</evidence>
<proteinExistence type="predicted"/>
<dbReference type="PANTHER" id="PTHR48081">
    <property type="entry name" value="AB HYDROLASE SUPERFAMILY PROTEIN C4A8.06C"/>
    <property type="match status" value="1"/>
</dbReference>
<dbReference type="InterPro" id="IPR013094">
    <property type="entry name" value="AB_hydrolase_3"/>
</dbReference>
<organism evidence="3 4">
    <name type="scientific">Actinorhabdospora filicis</name>
    <dbReference type="NCBI Taxonomy" id="1785913"/>
    <lineage>
        <taxon>Bacteria</taxon>
        <taxon>Bacillati</taxon>
        <taxon>Actinomycetota</taxon>
        <taxon>Actinomycetes</taxon>
        <taxon>Micromonosporales</taxon>
        <taxon>Micromonosporaceae</taxon>
        <taxon>Actinorhabdospora</taxon>
    </lineage>
</organism>
<dbReference type="Pfam" id="PF07859">
    <property type="entry name" value="Abhydrolase_3"/>
    <property type="match status" value="1"/>
</dbReference>
<dbReference type="GO" id="GO:0016787">
    <property type="term" value="F:hydrolase activity"/>
    <property type="evidence" value="ECO:0007669"/>
    <property type="project" value="UniProtKB-KW"/>
</dbReference>
<comment type="caution">
    <text evidence="3">The sequence shown here is derived from an EMBL/GenBank/DDBJ whole genome shotgun (WGS) entry which is preliminary data.</text>
</comment>
<dbReference type="Proteomes" id="UP001165079">
    <property type="component" value="Unassembled WGS sequence"/>
</dbReference>
<dbReference type="InterPro" id="IPR050300">
    <property type="entry name" value="GDXG_lipolytic_enzyme"/>
</dbReference>
<evidence type="ECO:0000313" key="3">
    <source>
        <dbReference type="EMBL" id="GLZ77956.1"/>
    </source>
</evidence>
<name>A0A9W6SLG8_9ACTN</name>